<proteinExistence type="predicted"/>
<gene>
    <name evidence="2" type="ORF">PAAG_03955</name>
</gene>
<dbReference type="GeneID" id="9097561"/>
<dbReference type="eggNOG" id="ENOG502S9IJ">
    <property type="taxonomic scope" value="Eukaryota"/>
</dbReference>
<feature type="compositionally biased region" description="Basic and acidic residues" evidence="1">
    <location>
        <begin position="211"/>
        <end position="236"/>
    </location>
</feature>
<feature type="compositionally biased region" description="Low complexity" evidence="1">
    <location>
        <begin position="176"/>
        <end position="189"/>
    </location>
</feature>
<dbReference type="AlphaFoldDB" id="C1GZL1"/>
<dbReference type="Proteomes" id="UP000002059">
    <property type="component" value="Partially assembled WGS sequence"/>
</dbReference>
<dbReference type="PANTHER" id="PTHR40644:SF1">
    <property type="entry name" value="UPF0653 PROTEIN C607.02C"/>
    <property type="match status" value="1"/>
</dbReference>
<dbReference type="OMA" id="TKHEKHL"/>
<feature type="region of interest" description="Disordered" evidence="1">
    <location>
        <begin position="175"/>
        <end position="306"/>
    </location>
</feature>
<dbReference type="HOGENOM" id="CLU_053180_1_0_1"/>
<feature type="compositionally biased region" description="Acidic residues" evidence="1">
    <location>
        <begin position="290"/>
        <end position="303"/>
    </location>
</feature>
<dbReference type="EMBL" id="KN294000">
    <property type="protein sequence ID" value="EEH42034.1"/>
    <property type="molecule type" value="Genomic_DNA"/>
</dbReference>
<keyword evidence="3" id="KW-1185">Reference proteome</keyword>
<dbReference type="RefSeq" id="XP_002794362.1">
    <property type="nucleotide sequence ID" value="XM_002794316.2"/>
</dbReference>
<dbReference type="VEuPathDB" id="FungiDB:PAAG_03955"/>
<sequence length="386" mass="43598">MPHKHKRRQRDDDDNFDLPPTKIAKPLPANISNGGSKETSNKRHQSKKSVQNSFIDDTPKAFMRMMQQFQKATSSSARRTPSWQEDGGTKSNRKRKRGEREVGTLIANGEASTSRWADSKNYNSSGKSNGEFQQKKDTTTSSQSQPASSSYSIPKILPGERMSDFAARVDQALPLSGISKKSGTSSISKDPALKNLREQRQTKHERRLLRLQREWRAEEARIREREEAEREEREAQQEEVNEQWKAWEEEAGLTKKKKKAAAKTRKNKRNNKWKGKAGLLDGNASGCDTEGNDNEGDDDDDDDPWAKLNRKAKAMQPVNPFEVVQAPPAQLTKPKEKFKMRGVGRAVVNVANVPAAAGSLRAREELAEHRQSIVDEYRKMMATKRG</sequence>
<dbReference type="OrthoDB" id="5876637at2759"/>
<protein>
    <recommendedName>
        <fullName evidence="4">Urease accessory protein UreD</fullName>
    </recommendedName>
</protein>
<feature type="region of interest" description="Disordered" evidence="1">
    <location>
        <begin position="1"/>
        <end position="157"/>
    </location>
</feature>
<feature type="compositionally biased region" description="Polar residues" evidence="1">
    <location>
        <begin position="67"/>
        <end position="83"/>
    </location>
</feature>
<feature type="compositionally biased region" description="Low complexity" evidence="1">
    <location>
        <begin position="119"/>
        <end position="130"/>
    </location>
</feature>
<feature type="compositionally biased region" description="Low complexity" evidence="1">
    <location>
        <begin position="139"/>
        <end position="152"/>
    </location>
</feature>
<reference evidence="2 3" key="1">
    <citation type="journal article" date="2011" name="PLoS Genet.">
        <title>Comparative genomic analysis of human fungal pathogens causing paracoccidioidomycosis.</title>
        <authorList>
            <person name="Desjardins C.A."/>
            <person name="Champion M.D."/>
            <person name="Holder J.W."/>
            <person name="Muszewska A."/>
            <person name="Goldberg J."/>
            <person name="Bailao A.M."/>
            <person name="Brigido M.M."/>
            <person name="Ferreira M.E."/>
            <person name="Garcia A.M."/>
            <person name="Grynberg M."/>
            <person name="Gujja S."/>
            <person name="Heiman D.I."/>
            <person name="Henn M.R."/>
            <person name="Kodira C.D."/>
            <person name="Leon-Narvaez H."/>
            <person name="Longo L.V."/>
            <person name="Ma L.J."/>
            <person name="Malavazi I."/>
            <person name="Matsuo A.L."/>
            <person name="Morais F.V."/>
            <person name="Pereira M."/>
            <person name="Rodriguez-Brito S."/>
            <person name="Sakthikumar S."/>
            <person name="Salem-Izacc S.M."/>
            <person name="Sykes S.M."/>
            <person name="Teixeira M.M."/>
            <person name="Vallejo M.C."/>
            <person name="Walter M.E."/>
            <person name="Yandava C."/>
            <person name="Young S."/>
            <person name="Zeng Q."/>
            <person name="Zucker J."/>
            <person name="Felipe M.S."/>
            <person name="Goldman G.H."/>
            <person name="Haas B.J."/>
            <person name="McEwen J.G."/>
            <person name="Nino-Vega G."/>
            <person name="Puccia R."/>
            <person name="San-Blas G."/>
            <person name="Soares C.M."/>
            <person name="Birren B.W."/>
            <person name="Cuomo C.A."/>
        </authorList>
    </citation>
    <scope>NUCLEOTIDE SEQUENCE [LARGE SCALE GENOMIC DNA]</scope>
    <source>
        <strain evidence="3">ATCC MYA-826 / Pb01</strain>
    </source>
</reference>
<accession>C1GZL1</accession>
<evidence type="ECO:0000313" key="3">
    <source>
        <dbReference type="Proteomes" id="UP000002059"/>
    </source>
</evidence>
<evidence type="ECO:0000313" key="2">
    <source>
        <dbReference type="EMBL" id="EEH42034.1"/>
    </source>
</evidence>
<evidence type="ECO:0008006" key="4">
    <source>
        <dbReference type="Google" id="ProtNLM"/>
    </source>
</evidence>
<dbReference type="PANTHER" id="PTHR40644">
    <property type="entry name" value="UPF0653 PROTEIN C607.02C"/>
    <property type="match status" value="1"/>
</dbReference>
<evidence type="ECO:0000256" key="1">
    <source>
        <dbReference type="SAM" id="MobiDB-lite"/>
    </source>
</evidence>
<feature type="compositionally biased region" description="Basic residues" evidence="1">
    <location>
        <begin position="254"/>
        <end position="275"/>
    </location>
</feature>
<name>C1GZL1_PARBA</name>
<feature type="compositionally biased region" description="Basic and acidic residues" evidence="1">
    <location>
        <begin position="191"/>
        <end position="202"/>
    </location>
</feature>
<organism evidence="2 3">
    <name type="scientific">Paracoccidioides lutzii (strain ATCC MYA-826 / Pb01)</name>
    <name type="common">Paracoccidioides brasiliensis</name>
    <dbReference type="NCBI Taxonomy" id="502779"/>
    <lineage>
        <taxon>Eukaryota</taxon>
        <taxon>Fungi</taxon>
        <taxon>Dikarya</taxon>
        <taxon>Ascomycota</taxon>
        <taxon>Pezizomycotina</taxon>
        <taxon>Eurotiomycetes</taxon>
        <taxon>Eurotiomycetidae</taxon>
        <taxon>Onygenales</taxon>
        <taxon>Ajellomycetaceae</taxon>
        <taxon>Paracoccidioides</taxon>
    </lineage>
</organism>
<dbReference type="KEGG" id="pbl:PAAG_03955"/>